<proteinExistence type="predicted"/>
<feature type="signal peptide" evidence="1">
    <location>
        <begin position="1"/>
        <end position="26"/>
    </location>
</feature>
<dbReference type="PROSITE" id="PS51257">
    <property type="entry name" value="PROKAR_LIPOPROTEIN"/>
    <property type="match status" value="1"/>
</dbReference>
<evidence type="ECO:0008006" key="4">
    <source>
        <dbReference type="Google" id="ProtNLM"/>
    </source>
</evidence>
<accession>A0A165YCM1</accession>
<dbReference type="AlphaFoldDB" id="A0A165YCM1"/>
<keyword evidence="1" id="KW-0732">Signal</keyword>
<sequence length="87" mass="9563">MHTSHHRCPCAVATLVLIACIKGNAADAVLLSLTTLKAVTIDMEQLQLQMLLCSYGSARANGREEKEKWHATVGKWGEAQWVANLKM</sequence>
<feature type="chain" id="PRO_5007869307" description="Secreted protein" evidence="1">
    <location>
        <begin position="27"/>
        <end position="87"/>
    </location>
</feature>
<name>A0A165YCM1_9AGAM</name>
<keyword evidence="3" id="KW-1185">Reference proteome</keyword>
<evidence type="ECO:0000256" key="1">
    <source>
        <dbReference type="SAM" id="SignalP"/>
    </source>
</evidence>
<reference evidence="2 3" key="1">
    <citation type="journal article" date="2016" name="Mol. Biol. Evol.">
        <title>Comparative Genomics of Early-Diverging Mushroom-Forming Fungi Provides Insights into the Origins of Lignocellulose Decay Capabilities.</title>
        <authorList>
            <person name="Nagy L.G."/>
            <person name="Riley R."/>
            <person name="Tritt A."/>
            <person name="Adam C."/>
            <person name="Daum C."/>
            <person name="Floudas D."/>
            <person name="Sun H."/>
            <person name="Yadav J.S."/>
            <person name="Pangilinan J."/>
            <person name="Larsson K.H."/>
            <person name="Matsuura K."/>
            <person name="Barry K."/>
            <person name="Labutti K."/>
            <person name="Kuo R."/>
            <person name="Ohm R.A."/>
            <person name="Bhattacharya S.S."/>
            <person name="Shirouzu T."/>
            <person name="Yoshinaga Y."/>
            <person name="Martin F.M."/>
            <person name="Grigoriev I.V."/>
            <person name="Hibbett D.S."/>
        </authorList>
    </citation>
    <scope>NUCLEOTIDE SEQUENCE [LARGE SCALE GENOMIC DNA]</scope>
    <source>
        <strain evidence="2 3">CBS 109695</strain>
    </source>
</reference>
<dbReference type="Proteomes" id="UP000076532">
    <property type="component" value="Unassembled WGS sequence"/>
</dbReference>
<organism evidence="2 3">
    <name type="scientific">Athelia psychrophila</name>
    <dbReference type="NCBI Taxonomy" id="1759441"/>
    <lineage>
        <taxon>Eukaryota</taxon>
        <taxon>Fungi</taxon>
        <taxon>Dikarya</taxon>
        <taxon>Basidiomycota</taxon>
        <taxon>Agaricomycotina</taxon>
        <taxon>Agaricomycetes</taxon>
        <taxon>Agaricomycetidae</taxon>
        <taxon>Atheliales</taxon>
        <taxon>Atheliaceae</taxon>
        <taxon>Athelia</taxon>
    </lineage>
</organism>
<evidence type="ECO:0000313" key="3">
    <source>
        <dbReference type="Proteomes" id="UP000076532"/>
    </source>
</evidence>
<evidence type="ECO:0000313" key="2">
    <source>
        <dbReference type="EMBL" id="KZP09423.1"/>
    </source>
</evidence>
<gene>
    <name evidence="2" type="ORF">FIBSPDRAFT_239599</name>
</gene>
<dbReference type="EMBL" id="KV417700">
    <property type="protein sequence ID" value="KZP09423.1"/>
    <property type="molecule type" value="Genomic_DNA"/>
</dbReference>
<protein>
    <recommendedName>
        <fullName evidence="4">Secreted protein</fullName>
    </recommendedName>
</protein>